<dbReference type="InterPro" id="IPR042175">
    <property type="entry name" value="Cell/Rod_MreC_2"/>
</dbReference>
<dbReference type="Pfam" id="PF04085">
    <property type="entry name" value="MreC"/>
    <property type="match status" value="1"/>
</dbReference>
<accession>A0A850SYK4</accession>
<evidence type="ECO:0000256" key="1">
    <source>
        <dbReference type="ARBA" id="ARBA00009369"/>
    </source>
</evidence>
<evidence type="ECO:0000256" key="2">
    <source>
        <dbReference type="ARBA" id="ARBA00013855"/>
    </source>
</evidence>
<keyword evidence="8" id="KW-1185">Reference proteome</keyword>
<evidence type="ECO:0000256" key="4">
    <source>
        <dbReference type="ARBA" id="ARBA00032089"/>
    </source>
</evidence>
<dbReference type="PANTHER" id="PTHR34138:SF1">
    <property type="entry name" value="CELL SHAPE-DETERMINING PROTEIN MREC"/>
    <property type="match status" value="1"/>
</dbReference>
<dbReference type="NCBIfam" id="TIGR00219">
    <property type="entry name" value="mreC"/>
    <property type="match status" value="1"/>
</dbReference>
<comment type="caution">
    <text evidence="7">The sequence shown here is derived from an EMBL/GenBank/DDBJ whole genome shotgun (WGS) entry which is preliminary data.</text>
</comment>
<dbReference type="InterPro" id="IPR007221">
    <property type="entry name" value="MreC"/>
</dbReference>
<feature type="domain" description="Rod shape-determining protein MreC beta-barrel core" evidence="6">
    <location>
        <begin position="121"/>
        <end position="266"/>
    </location>
</feature>
<dbReference type="Gene3D" id="2.40.10.350">
    <property type="entry name" value="Rod shape-determining protein MreC, domain 2"/>
    <property type="match status" value="1"/>
</dbReference>
<dbReference type="Gene3D" id="2.40.10.340">
    <property type="entry name" value="Rod shape-determining protein MreC, domain 1"/>
    <property type="match status" value="1"/>
</dbReference>
<organism evidence="7 8">
    <name type="scientific">Desulfobacter latus</name>
    <dbReference type="NCBI Taxonomy" id="2292"/>
    <lineage>
        <taxon>Bacteria</taxon>
        <taxon>Pseudomonadati</taxon>
        <taxon>Thermodesulfobacteriota</taxon>
        <taxon>Desulfobacteria</taxon>
        <taxon>Desulfobacterales</taxon>
        <taxon>Desulfobacteraceae</taxon>
        <taxon>Desulfobacter</taxon>
    </lineage>
</organism>
<comment type="similarity">
    <text evidence="1 5">Belongs to the MreC family.</text>
</comment>
<dbReference type="Proteomes" id="UP000553343">
    <property type="component" value="Unassembled WGS sequence"/>
</dbReference>
<protein>
    <recommendedName>
        <fullName evidence="2 5">Cell shape-determining protein MreC</fullName>
    </recommendedName>
    <alternativeName>
        <fullName evidence="4 5">Cell shape protein MreC</fullName>
    </alternativeName>
</protein>
<dbReference type="GO" id="GO:0005886">
    <property type="term" value="C:plasma membrane"/>
    <property type="evidence" value="ECO:0007669"/>
    <property type="project" value="TreeGrafter"/>
</dbReference>
<dbReference type="InterPro" id="IPR042177">
    <property type="entry name" value="Cell/Rod_1"/>
</dbReference>
<dbReference type="InterPro" id="IPR055342">
    <property type="entry name" value="MreC_beta-barrel_core"/>
</dbReference>
<evidence type="ECO:0000313" key="7">
    <source>
        <dbReference type="EMBL" id="NWH04513.1"/>
    </source>
</evidence>
<dbReference type="AlphaFoldDB" id="A0A850SYK4"/>
<keyword evidence="3 5" id="KW-0133">Cell shape</keyword>
<comment type="function">
    <text evidence="5">Involved in formation and maintenance of cell shape.</text>
</comment>
<evidence type="ECO:0000256" key="3">
    <source>
        <dbReference type="ARBA" id="ARBA00022960"/>
    </source>
</evidence>
<dbReference type="GO" id="GO:0008360">
    <property type="term" value="P:regulation of cell shape"/>
    <property type="evidence" value="ECO:0007669"/>
    <property type="project" value="UniProtKB-KW"/>
</dbReference>
<name>A0A850SYK4_9BACT</name>
<dbReference type="EMBL" id="JACADJ010000013">
    <property type="protein sequence ID" value="NWH04513.1"/>
    <property type="molecule type" value="Genomic_DNA"/>
</dbReference>
<dbReference type="PANTHER" id="PTHR34138">
    <property type="entry name" value="CELL SHAPE-DETERMINING PROTEIN MREC"/>
    <property type="match status" value="1"/>
</dbReference>
<gene>
    <name evidence="7" type="primary">mreC</name>
    <name evidence="7" type="ORF">HXW94_05825</name>
</gene>
<evidence type="ECO:0000313" key="8">
    <source>
        <dbReference type="Proteomes" id="UP000553343"/>
    </source>
</evidence>
<evidence type="ECO:0000259" key="6">
    <source>
        <dbReference type="Pfam" id="PF04085"/>
    </source>
</evidence>
<dbReference type="RefSeq" id="WP_178365969.1">
    <property type="nucleotide sequence ID" value="NZ_JACADJ010000013.1"/>
</dbReference>
<evidence type="ECO:0000256" key="5">
    <source>
        <dbReference type="PIRNR" id="PIRNR038471"/>
    </source>
</evidence>
<dbReference type="PIRSF" id="PIRSF038471">
    <property type="entry name" value="MreC"/>
    <property type="match status" value="1"/>
</dbReference>
<reference evidence="7 8" key="1">
    <citation type="submission" date="2020-06" db="EMBL/GenBank/DDBJ databases">
        <title>High-quality draft genome of sulfate reducer Desulfobacter latus type strain AcrS2 isolated from marine sediment.</title>
        <authorList>
            <person name="Hoppe M."/>
            <person name="Larsen C.K."/>
            <person name="Marshall I.P.G."/>
            <person name="Schramm A."/>
            <person name="Marietou A.G."/>
        </authorList>
    </citation>
    <scope>NUCLEOTIDE SEQUENCE [LARGE SCALE GENOMIC DNA]</scope>
    <source>
        <strain evidence="7 8">AcRS2</strain>
    </source>
</reference>
<sequence length="270" mass="30285">MFSRRIMMIVGVVFFVVVGLTVITMSSRETLSVGGIERLTITLTAPFQFVTSRIIGFTESVWQTYFSCVLAVEENQVLRRELSKARHAANRCKELELENARLKKFVNFQNSMPAAYVAAQVIARDPSPWFKTIMIDKGEKDGLIKGLPVLVSEGIVGQIIKVSGRFSRVLLIIDRNSAVDALIQDTRVRGMVKGNNKDTCSFVYTLRKDPVQQGQVIVSSGLDQVFPKGLRIGTVLDVKKNHSQLFQDIIIKTAVDFNRLEEVLVYRNAD</sequence>
<proteinExistence type="inferred from homology"/>